<organism evidence="1 2">
    <name type="scientific">Pseudomonas putida</name>
    <name type="common">Arthrobacter siderocapsulatus</name>
    <dbReference type="NCBI Taxonomy" id="303"/>
    <lineage>
        <taxon>Bacteria</taxon>
        <taxon>Pseudomonadati</taxon>
        <taxon>Pseudomonadota</taxon>
        <taxon>Gammaproteobacteria</taxon>
        <taxon>Pseudomonadales</taxon>
        <taxon>Pseudomonadaceae</taxon>
        <taxon>Pseudomonas</taxon>
    </lineage>
</organism>
<dbReference type="EMBL" id="JAMHFX010000205">
    <property type="protein sequence ID" value="MCO1622716.1"/>
    <property type="molecule type" value="Genomic_DNA"/>
</dbReference>
<evidence type="ECO:0000313" key="2">
    <source>
        <dbReference type="Proteomes" id="UP001202943"/>
    </source>
</evidence>
<gene>
    <name evidence="1" type="ORF">M8C81_19100</name>
</gene>
<reference evidence="1" key="1">
    <citation type="submission" date="2022-05" db="EMBL/GenBank/DDBJ databases">
        <authorList>
            <person name="Yi M."/>
        </authorList>
    </citation>
    <scope>NUCLEOTIDE SEQUENCE</scope>
    <source>
        <strain evidence="1">DS2</strain>
    </source>
</reference>
<dbReference type="Proteomes" id="UP001202943">
    <property type="component" value="Unassembled WGS sequence"/>
</dbReference>
<proteinExistence type="predicted"/>
<accession>A0AAW5HLK5</accession>
<dbReference type="AlphaFoldDB" id="A0AAW5HLK5"/>
<protein>
    <submittedName>
        <fullName evidence="1">Uncharacterized protein</fullName>
    </submittedName>
</protein>
<evidence type="ECO:0000313" key="1">
    <source>
        <dbReference type="EMBL" id="MCO1622716.1"/>
    </source>
</evidence>
<dbReference type="RefSeq" id="WP_252460555.1">
    <property type="nucleotide sequence ID" value="NZ_JAMHFX010000205.1"/>
</dbReference>
<sequence length="531" mass="58031">MNSGIQQTADDVIAWAISSAAQGSLLGGSMAIVTYDTDTLNLLLARLQSLQHDWPDKVINGIDTITPGRTWRAVSTTLGRGRLIIGKEPLEDATLTIREPINARTEMELSRTYGDGLRLPFKITHFPSAGLHLNIEVYAVENSGCLKQGGELCLSWGYHPRIFFSDAHGNNRDEEAARGLAMHLRQAPDQTFTLKKGGPFANVQPLNLFIRPSAHGADNHQTSVHVAAPDATPVLSGTAGQKYLIVTKNLVLPWPLPYLATALFSPGGLREAGFGWEGVEYLCDLMVGGLVDSQMLVDAFTGVDDESLGIYTRYPDSVLGSNASQRTEYGANPLFLEHHLGGQASALEVFPPTDLATWVLRQPAVGALENRDDHWYYVPPVLDATMGYEAGKTDVPCALKDTSPKPPVSVDTLECKLGQEALLCHHAVLNATPTHYFKVEEHQGNLRLSMFYRPRGGTDPVMVDPAIIEWMFLAGEGTVDQQGVVILSENPATRLTVLAAIEPDEARWYWCWIVIPAQVNVNELIELYNGA</sequence>
<name>A0AAW5HLK5_PSEPU</name>
<comment type="caution">
    <text evidence="1">The sequence shown here is derived from an EMBL/GenBank/DDBJ whole genome shotgun (WGS) entry which is preliminary data.</text>
</comment>
<reference evidence="1" key="2">
    <citation type="submission" date="2023-08" db="EMBL/GenBank/DDBJ databases">
        <title>Isolation, Identification, Denitrification Characteristics of A Highly Efficient Aerobic Denitrifying Bacterial Strain DS2.</title>
        <authorList>
            <person name="Wang H."/>
        </authorList>
    </citation>
    <scope>NUCLEOTIDE SEQUENCE</scope>
    <source>
        <strain evidence="1">DS2</strain>
    </source>
</reference>